<dbReference type="PANTHER" id="PTHR30255:SF2">
    <property type="entry name" value="SINGLE-STRANDED-DNA-SPECIFIC EXONUCLEASE RECJ"/>
    <property type="match status" value="1"/>
</dbReference>
<dbReference type="GO" id="GO:0008409">
    <property type="term" value="F:5'-3' exonuclease activity"/>
    <property type="evidence" value="ECO:0007669"/>
    <property type="project" value="InterPro"/>
</dbReference>
<evidence type="ECO:0000256" key="3">
    <source>
        <dbReference type="ARBA" id="ARBA00022722"/>
    </source>
</evidence>
<name>A0A1M6IJA2_9FIRM</name>
<dbReference type="GO" id="GO:0006310">
    <property type="term" value="P:DNA recombination"/>
    <property type="evidence" value="ECO:0007669"/>
    <property type="project" value="InterPro"/>
</dbReference>
<evidence type="ECO:0000259" key="6">
    <source>
        <dbReference type="Pfam" id="PF01368"/>
    </source>
</evidence>
<proteinExistence type="inferred from homology"/>
<protein>
    <recommendedName>
        <fullName evidence="2">Single-stranded-DNA-specific exonuclease RecJ</fullName>
    </recommendedName>
</protein>
<dbReference type="NCBIfam" id="TIGR00644">
    <property type="entry name" value="recJ"/>
    <property type="match status" value="1"/>
</dbReference>
<feature type="domain" description="RecJ OB" evidence="8">
    <location>
        <begin position="460"/>
        <end position="566"/>
    </location>
</feature>
<dbReference type="InterPro" id="IPR051673">
    <property type="entry name" value="SSDNA_exonuclease_RecJ"/>
</dbReference>
<evidence type="ECO:0000259" key="7">
    <source>
        <dbReference type="Pfam" id="PF02272"/>
    </source>
</evidence>
<feature type="domain" description="DDH" evidence="6">
    <location>
        <begin position="77"/>
        <end position="227"/>
    </location>
</feature>
<dbReference type="Gene3D" id="3.90.1640.30">
    <property type="match status" value="1"/>
</dbReference>
<dbReference type="Pfam" id="PF01368">
    <property type="entry name" value="DHH"/>
    <property type="match status" value="1"/>
</dbReference>
<dbReference type="InterPro" id="IPR003156">
    <property type="entry name" value="DHHA1_dom"/>
</dbReference>
<reference evidence="9 10" key="1">
    <citation type="submission" date="2016-11" db="EMBL/GenBank/DDBJ databases">
        <authorList>
            <person name="Jaros S."/>
            <person name="Januszkiewicz K."/>
            <person name="Wedrychowicz H."/>
        </authorList>
    </citation>
    <scope>NUCLEOTIDE SEQUENCE [LARGE SCALE GENOMIC DNA]</scope>
    <source>
        <strain evidence="9 10">DSM 15480</strain>
    </source>
</reference>
<keyword evidence="4" id="KW-0378">Hydrolase</keyword>
<dbReference type="PANTHER" id="PTHR30255">
    <property type="entry name" value="SINGLE-STRANDED-DNA-SPECIFIC EXONUCLEASE RECJ"/>
    <property type="match status" value="1"/>
</dbReference>
<evidence type="ECO:0000313" key="9">
    <source>
        <dbReference type="EMBL" id="SHJ34469.1"/>
    </source>
</evidence>
<comment type="similarity">
    <text evidence="1">Belongs to the RecJ family.</text>
</comment>
<dbReference type="Gene3D" id="2.40.50.460">
    <property type="match status" value="1"/>
</dbReference>
<dbReference type="OrthoDB" id="9809852at2"/>
<dbReference type="InterPro" id="IPR004610">
    <property type="entry name" value="RecJ"/>
</dbReference>
<gene>
    <name evidence="9" type="ORF">SAMN02745243_00361</name>
</gene>
<evidence type="ECO:0000256" key="1">
    <source>
        <dbReference type="ARBA" id="ARBA00005915"/>
    </source>
</evidence>
<evidence type="ECO:0000259" key="8">
    <source>
        <dbReference type="Pfam" id="PF17768"/>
    </source>
</evidence>
<dbReference type="Pfam" id="PF17768">
    <property type="entry name" value="RecJ_OB"/>
    <property type="match status" value="1"/>
</dbReference>
<dbReference type="GO" id="GO:0006281">
    <property type="term" value="P:DNA repair"/>
    <property type="evidence" value="ECO:0007669"/>
    <property type="project" value="InterPro"/>
</dbReference>
<evidence type="ECO:0000256" key="4">
    <source>
        <dbReference type="ARBA" id="ARBA00022801"/>
    </source>
</evidence>
<sequence length="570" mass="63530">MGNWFVSMKKADFQGIAARYHISPIVARLIRNRNVVGDENIDLYLNGTIAELNDGMLLKDVDRAVDILTEKIEGRAQIRVIGDYDIDGVNATYILQEGLEGLGAVVDTDIPDRIRDGYGLNRTLINRAIEDGIDTIITCDNGIAAGEEIAYGKSQGLTIIVTDHHEVPYEETEEGRKYILPPADAVVDPKQVDCTYPFQGLCGAAVAYKLMQALYDSLGKDEEEIDYLMENVAVATIGDVMDLVDENRIFVRQGLEMLKRTKNPGWRALMECTNIDVEHLSAYHIGFVLGPCINAGGRLDTAKRALELLSSNSKKEAALLAGDLKALNDSRKEMTAKNLEEAVELVESTPLGQDKVLVVFLPDCHESIAGIVAGKLRERYYKPVYVLTKGKDGVKGSGRSIPNYDMFEELSKCRELLTRFGGHKMAAGLSLKEEQVDRLRILLNEQTGLTPEDLVEKISIDMQLPFAYITEHLIEELKVLEPFGKGNPKPLFAEREVRAIHPRILGVNQNVLKCRLQSRDGVEMDAVYFGDVKACLEYMNAHERIAVTFYPGINEYKGNRTIQITIVNYQ</sequence>
<dbReference type="RefSeq" id="WP_073104260.1">
    <property type="nucleotide sequence ID" value="NZ_FQZY01000007.1"/>
</dbReference>
<keyword evidence="3" id="KW-0540">Nuclease</keyword>
<evidence type="ECO:0000313" key="10">
    <source>
        <dbReference type="Proteomes" id="UP000184301"/>
    </source>
</evidence>
<dbReference type="InterPro" id="IPR041122">
    <property type="entry name" value="RecJ_OB"/>
</dbReference>
<dbReference type="Proteomes" id="UP000184301">
    <property type="component" value="Unassembled WGS sequence"/>
</dbReference>
<evidence type="ECO:0000256" key="5">
    <source>
        <dbReference type="ARBA" id="ARBA00022839"/>
    </source>
</evidence>
<keyword evidence="10" id="KW-1185">Reference proteome</keyword>
<organism evidence="9 10">
    <name type="scientific">Hespellia stercorisuis DSM 15480</name>
    <dbReference type="NCBI Taxonomy" id="1121950"/>
    <lineage>
        <taxon>Bacteria</taxon>
        <taxon>Bacillati</taxon>
        <taxon>Bacillota</taxon>
        <taxon>Clostridia</taxon>
        <taxon>Lachnospirales</taxon>
        <taxon>Lachnospiraceae</taxon>
        <taxon>Hespellia</taxon>
    </lineage>
</organism>
<dbReference type="STRING" id="1121950.SAMN02745243_00361"/>
<feature type="domain" description="DHHA1" evidence="7">
    <location>
        <begin position="354"/>
        <end position="445"/>
    </location>
</feature>
<dbReference type="InterPro" id="IPR001667">
    <property type="entry name" value="DDH_dom"/>
</dbReference>
<evidence type="ECO:0000256" key="2">
    <source>
        <dbReference type="ARBA" id="ARBA00019841"/>
    </source>
</evidence>
<dbReference type="SUPFAM" id="SSF64182">
    <property type="entry name" value="DHH phosphoesterases"/>
    <property type="match status" value="1"/>
</dbReference>
<dbReference type="AlphaFoldDB" id="A0A1M6IJA2"/>
<dbReference type="Pfam" id="PF02272">
    <property type="entry name" value="DHHA1"/>
    <property type="match status" value="1"/>
</dbReference>
<dbReference type="GO" id="GO:0003676">
    <property type="term" value="F:nucleic acid binding"/>
    <property type="evidence" value="ECO:0007669"/>
    <property type="project" value="InterPro"/>
</dbReference>
<keyword evidence="5 9" id="KW-0269">Exonuclease</keyword>
<accession>A0A1M6IJA2</accession>
<dbReference type="InterPro" id="IPR038763">
    <property type="entry name" value="DHH_sf"/>
</dbReference>
<dbReference type="EMBL" id="FQZY01000007">
    <property type="protein sequence ID" value="SHJ34469.1"/>
    <property type="molecule type" value="Genomic_DNA"/>
</dbReference>